<evidence type="ECO:0000313" key="1">
    <source>
        <dbReference type="EMBL" id="BES87753.1"/>
    </source>
</evidence>
<keyword evidence="2" id="KW-1185">Reference proteome</keyword>
<sequence>MPRNIIMESRAIASGRDHDRLASAIVVVSADHHLPITGTALPTIKRRTVILKEILSKADAHLHRGVLLHPLSKQRLKTASALHRIILPPQKTVNSWLQLL</sequence>
<dbReference type="Proteomes" id="UP001307889">
    <property type="component" value="Chromosome 1"/>
</dbReference>
<protein>
    <submittedName>
        <fullName evidence="1">Uncharacterized protein</fullName>
    </submittedName>
</protein>
<gene>
    <name evidence="1" type="ORF">NTJ_00559</name>
</gene>
<evidence type="ECO:0000313" key="2">
    <source>
        <dbReference type="Proteomes" id="UP001307889"/>
    </source>
</evidence>
<name>A0ABN7A725_9HEMI</name>
<dbReference type="EMBL" id="AP028909">
    <property type="protein sequence ID" value="BES87753.1"/>
    <property type="molecule type" value="Genomic_DNA"/>
</dbReference>
<proteinExistence type="predicted"/>
<accession>A0ABN7A725</accession>
<reference evidence="1 2" key="1">
    <citation type="submission" date="2023-09" db="EMBL/GenBank/DDBJ databases">
        <title>Nesidiocoris tenuis whole genome shotgun sequence.</title>
        <authorList>
            <person name="Shibata T."/>
            <person name="Shimoda M."/>
            <person name="Kobayashi T."/>
            <person name="Uehara T."/>
        </authorList>
    </citation>
    <scope>NUCLEOTIDE SEQUENCE [LARGE SCALE GENOMIC DNA]</scope>
    <source>
        <strain evidence="1 2">Japan</strain>
    </source>
</reference>
<organism evidence="1 2">
    <name type="scientific">Nesidiocoris tenuis</name>
    <dbReference type="NCBI Taxonomy" id="355587"/>
    <lineage>
        <taxon>Eukaryota</taxon>
        <taxon>Metazoa</taxon>
        <taxon>Ecdysozoa</taxon>
        <taxon>Arthropoda</taxon>
        <taxon>Hexapoda</taxon>
        <taxon>Insecta</taxon>
        <taxon>Pterygota</taxon>
        <taxon>Neoptera</taxon>
        <taxon>Paraneoptera</taxon>
        <taxon>Hemiptera</taxon>
        <taxon>Heteroptera</taxon>
        <taxon>Panheteroptera</taxon>
        <taxon>Cimicomorpha</taxon>
        <taxon>Miridae</taxon>
        <taxon>Dicyphina</taxon>
        <taxon>Nesidiocoris</taxon>
    </lineage>
</organism>